<dbReference type="GO" id="GO:0008146">
    <property type="term" value="F:sulfotransferase activity"/>
    <property type="evidence" value="ECO:0007669"/>
    <property type="project" value="InterPro"/>
</dbReference>
<comment type="caution">
    <text evidence="4">The sequence shown here is derived from an EMBL/GenBank/DDBJ whole genome shotgun (WGS) entry which is preliminary data.</text>
</comment>
<evidence type="ECO:0000259" key="3">
    <source>
        <dbReference type="Pfam" id="PF00685"/>
    </source>
</evidence>
<dbReference type="EMBL" id="BTRK01000005">
    <property type="protein sequence ID" value="GMR55610.1"/>
    <property type="molecule type" value="Genomic_DNA"/>
</dbReference>
<evidence type="ECO:0000256" key="1">
    <source>
        <dbReference type="ARBA" id="ARBA00005771"/>
    </source>
</evidence>
<protein>
    <recommendedName>
        <fullName evidence="3">Sulfotransferase domain-containing protein</fullName>
    </recommendedName>
</protein>
<evidence type="ECO:0000313" key="5">
    <source>
        <dbReference type="Proteomes" id="UP001328107"/>
    </source>
</evidence>
<dbReference type="Gene3D" id="3.40.50.300">
    <property type="entry name" value="P-loop containing nucleotide triphosphate hydrolases"/>
    <property type="match status" value="1"/>
</dbReference>
<dbReference type="SUPFAM" id="SSF52540">
    <property type="entry name" value="P-loop containing nucleoside triphosphate hydrolases"/>
    <property type="match status" value="1"/>
</dbReference>
<evidence type="ECO:0000256" key="2">
    <source>
        <dbReference type="ARBA" id="ARBA00022679"/>
    </source>
</evidence>
<dbReference type="Proteomes" id="UP001328107">
    <property type="component" value="Unassembled WGS sequence"/>
</dbReference>
<reference evidence="5" key="1">
    <citation type="submission" date="2022-10" db="EMBL/GenBank/DDBJ databases">
        <title>Genome assembly of Pristionchus species.</title>
        <authorList>
            <person name="Yoshida K."/>
            <person name="Sommer R.J."/>
        </authorList>
    </citation>
    <scope>NUCLEOTIDE SEQUENCE [LARGE SCALE GENOMIC DNA]</scope>
    <source>
        <strain evidence="5">RS5460</strain>
    </source>
</reference>
<dbReference type="InterPro" id="IPR000863">
    <property type="entry name" value="Sulfotransferase_dom"/>
</dbReference>
<dbReference type="PANTHER" id="PTHR11783">
    <property type="entry name" value="SULFOTRANSFERASE SULT"/>
    <property type="match status" value="1"/>
</dbReference>
<keyword evidence="2" id="KW-0808">Transferase</keyword>
<organism evidence="4 5">
    <name type="scientific">Pristionchus mayeri</name>
    <dbReference type="NCBI Taxonomy" id="1317129"/>
    <lineage>
        <taxon>Eukaryota</taxon>
        <taxon>Metazoa</taxon>
        <taxon>Ecdysozoa</taxon>
        <taxon>Nematoda</taxon>
        <taxon>Chromadorea</taxon>
        <taxon>Rhabditida</taxon>
        <taxon>Rhabditina</taxon>
        <taxon>Diplogasteromorpha</taxon>
        <taxon>Diplogasteroidea</taxon>
        <taxon>Neodiplogasteridae</taxon>
        <taxon>Pristionchus</taxon>
    </lineage>
</organism>
<evidence type="ECO:0000313" key="4">
    <source>
        <dbReference type="EMBL" id="GMR55610.1"/>
    </source>
</evidence>
<feature type="domain" description="Sulfotransferase" evidence="3">
    <location>
        <begin position="37"/>
        <end position="224"/>
    </location>
</feature>
<name>A0AAN5D3X0_9BILA</name>
<keyword evidence="5" id="KW-1185">Reference proteome</keyword>
<sequence length="227" mass="25804">RYFSSVPNATFFDGMILPGEVVTAESILSLKNKTFGQDDIVIASYNKSGTMWTAEMVAGTALEGDTERLRAIPQTEKITWMECDEGILAPDDVLAGQNVSVPCDKKSIWFTHVPLHRLPISVLDGKCKLVYVARNPNDQAVSNFHYHKINPCLGLQKQLTWGDFFAFHCSDFLVFGSWFDHVLSYWKFTRNNPNAKFIFFEDMKKDLMKEVESMEKFIGIDLSVGQR</sequence>
<gene>
    <name evidence="4" type="ORF">PMAYCL1PPCAC_25805</name>
</gene>
<dbReference type="InterPro" id="IPR027417">
    <property type="entry name" value="P-loop_NTPase"/>
</dbReference>
<dbReference type="Pfam" id="PF00685">
    <property type="entry name" value="Sulfotransfer_1"/>
    <property type="match status" value="1"/>
</dbReference>
<accession>A0AAN5D3X0</accession>
<proteinExistence type="inferred from homology"/>
<dbReference type="AlphaFoldDB" id="A0AAN5D3X0"/>
<comment type="similarity">
    <text evidence="1">Belongs to the sulfotransferase 1 family.</text>
</comment>
<feature type="non-terminal residue" evidence="4">
    <location>
        <position position="1"/>
    </location>
</feature>